<proteinExistence type="predicted"/>
<dbReference type="AlphaFoldDB" id="A0AAN9FFL3"/>
<dbReference type="Proteomes" id="UP001372338">
    <property type="component" value="Unassembled WGS sequence"/>
</dbReference>
<evidence type="ECO:0000256" key="2">
    <source>
        <dbReference type="SAM" id="Phobius"/>
    </source>
</evidence>
<name>A0AAN9FFL3_CROPI</name>
<keyword evidence="2" id="KW-0812">Transmembrane</keyword>
<dbReference type="EMBL" id="JAYWIO010000003">
    <property type="protein sequence ID" value="KAK7274850.1"/>
    <property type="molecule type" value="Genomic_DNA"/>
</dbReference>
<keyword evidence="2" id="KW-1133">Transmembrane helix</keyword>
<keyword evidence="4" id="KW-1185">Reference proteome</keyword>
<evidence type="ECO:0000313" key="4">
    <source>
        <dbReference type="Proteomes" id="UP001372338"/>
    </source>
</evidence>
<evidence type="ECO:0000256" key="1">
    <source>
        <dbReference type="SAM" id="MobiDB-lite"/>
    </source>
</evidence>
<keyword evidence="2" id="KW-0472">Membrane</keyword>
<accession>A0AAN9FFL3</accession>
<protein>
    <submittedName>
        <fullName evidence="3">Uncharacterized protein</fullName>
    </submittedName>
</protein>
<evidence type="ECO:0000313" key="3">
    <source>
        <dbReference type="EMBL" id="KAK7274850.1"/>
    </source>
</evidence>
<feature type="transmembrane region" description="Helical" evidence="2">
    <location>
        <begin position="104"/>
        <end position="123"/>
    </location>
</feature>
<reference evidence="3 4" key="1">
    <citation type="submission" date="2024-01" db="EMBL/GenBank/DDBJ databases">
        <title>The genomes of 5 underutilized Papilionoideae crops provide insights into root nodulation and disease resistanc.</title>
        <authorList>
            <person name="Yuan L."/>
        </authorList>
    </citation>
    <scope>NUCLEOTIDE SEQUENCE [LARGE SCALE GENOMIC DNA]</scope>
    <source>
        <strain evidence="3">ZHUSHIDOU_FW_LH</strain>
        <tissue evidence="3">Leaf</tissue>
    </source>
</reference>
<comment type="caution">
    <text evidence="3">The sequence shown here is derived from an EMBL/GenBank/DDBJ whole genome shotgun (WGS) entry which is preliminary data.</text>
</comment>
<feature type="region of interest" description="Disordered" evidence="1">
    <location>
        <begin position="1"/>
        <end position="21"/>
    </location>
</feature>
<sequence length="132" mass="15817">MEYLSKQCGESNSTQRSHRPQELVAQKLSPLLKWHSNFPISNLFNEPLNTTHPLSFSILHYYSSIHFPFLVPNHDDQINREKKKGTKQNTTTLEPQLQQHQQQLFLYLRVYVFFLNFFLHFLFKKEKEPEPK</sequence>
<organism evidence="3 4">
    <name type="scientific">Crotalaria pallida</name>
    <name type="common">Smooth rattlebox</name>
    <name type="synonym">Crotalaria striata</name>
    <dbReference type="NCBI Taxonomy" id="3830"/>
    <lineage>
        <taxon>Eukaryota</taxon>
        <taxon>Viridiplantae</taxon>
        <taxon>Streptophyta</taxon>
        <taxon>Embryophyta</taxon>
        <taxon>Tracheophyta</taxon>
        <taxon>Spermatophyta</taxon>
        <taxon>Magnoliopsida</taxon>
        <taxon>eudicotyledons</taxon>
        <taxon>Gunneridae</taxon>
        <taxon>Pentapetalae</taxon>
        <taxon>rosids</taxon>
        <taxon>fabids</taxon>
        <taxon>Fabales</taxon>
        <taxon>Fabaceae</taxon>
        <taxon>Papilionoideae</taxon>
        <taxon>50 kb inversion clade</taxon>
        <taxon>genistoids sensu lato</taxon>
        <taxon>core genistoids</taxon>
        <taxon>Crotalarieae</taxon>
        <taxon>Crotalaria</taxon>
    </lineage>
</organism>
<gene>
    <name evidence="3" type="ORF">RIF29_15949</name>
</gene>